<dbReference type="EMBL" id="JAGSND010000004">
    <property type="protein sequence ID" value="MBR0597931.1"/>
    <property type="molecule type" value="Genomic_DNA"/>
</dbReference>
<dbReference type="CDD" id="cd01335">
    <property type="entry name" value="Radical_SAM"/>
    <property type="match status" value="1"/>
</dbReference>
<dbReference type="SFLD" id="SFLDS00029">
    <property type="entry name" value="Radical_SAM"/>
    <property type="match status" value="1"/>
</dbReference>
<evidence type="ECO:0000256" key="1">
    <source>
        <dbReference type="ARBA" id="ARBA00022691"/>
    </source>
</evidence>
<comment type="caution">
    <text evidence="6">The sequence shown here is derived from an EMBL/GenBank/DDBJ whole genome shotgun (WGS) entry which is preliminary data.</text>
</comment>
<dbReference type="PANTHER" id="PTHR43306:SF1">
    <property type="entry name" value="7,8-DIHYDRO-6-HYDROXYMETHYLPTERIN DIMETHYLTRANSFERASE"/>
    <property type="match status" value="1"/>
</dbReference>
<reference evidence="6" key="1">
    <citation type="submission" date="2021-04" db="EMBL/GenBank/DDBJ databases">
        <title>Sinoanaerobacter chloroacetimidivorans sp. nov., an obligate anaerobic bacterium isolated from anaerobic sludge.</title>
        <authorList>
            <person name="Bao Y."/>
        </authorList>
    </citation>
    <scope>NUCLEOTIDE SEQUENCE</scope>
    <source>
        <strain evidence="6">BAD-6</strain>
    </source>
</reference>
<dbReference type="Gene3D" id="3.20.20.70">
    <property type="entry name" value="Aldolase class I"/>
    <property type="match status" value="1"/>
</dbReference>
<dbReference type="Pfam" id="PF23545">
    <property type="entry name" value="Zn_ribbon_HMPTM"/>
    <property type="match status" value="1"/>
</dbReference>
<dbReference type="SFLD" id="SFLDG01100">
    <property type="entry name" value="methyltransferase_(Class_D)"/>
    <property type="match status" value="1"/>
</dbReference>
<organism evidence="6 7">
    <name type="scientific">Sinanaerobacter chloroacetimidivorans</name>
    <dbReference type="NCBI Taxonomy" id="2818044"/>
    <lineage>
        <taxon>Bacteria</taxon>
        <taxon>Bacillati</taxon>
        <taxon>Bacillota</taxon>
        <taxon>Clostridia</taxon>
        <taxon>Peptostreptococcales</taxon>
        <taxon>Anaerovoracaceae</taxon>
        <taxon>Sinanaerobacter</taxon>
    </lineage>
</organism>
<reference evidence="6" key="2">
    <citation type="submission" date="2021-04" db="EMBL/GenBank/DDBJ databases">
        <authorList>
            <person name="Liu J."/>
        </authorList>
    </citation>
    <scope>NUCLEOTIDE SEQUENCE</scope>
    <source>
        <strain evidence="6">BAD-6</strain>
    </source>
</reference>
<dbReference type="Proteomes" id="UP000675664">
    <property type="component" value="Unassembled WGS sequence"/>
</dbReference>
<dbReference type="InterPro" id="IPR056488">
    <property type="entry name" value="Zn_ribbon_HMPTM"/>
</dbReference>
<keyword evidence="7" id="KW-1185">Reference proteome</keyword>
<keyword evidence="1" id="KW-0949">S-adenosyl-L-methionine</keyword>
<dbReference type="GO" id="GO:0046872">
    <property type="term" value="F:metal ion binding"/>
    <property type="evidence" value="ECO:0007669"/>
    <property type="project" value="UniProtKB-KW"/>
</dbReference>
<proteinExistence type="predicted"/>
<dbReference type="Pfam" id="PF04055">
    <property type="entry name" value="Radical_SAM"/>
    <property type="match status" value="1"/>
</dbReference>
<dbReference type="InterPro" id="IPR034474">
    <property type="entry name" value="Methyltransferase_Class_D"/>
</dbReference>
<dbReference type="AlphaFoldDB" id="A0A8J7W2I5"/>
<keyword evidence="3" id="KW-0408">Iron</keyword>
<protein>
    <submittedName>
        <fullName evidence="6">Radical SAM protein</fullName>
    </submittedName>
</protein>
<keyword evidence="4" id="KW-0411">Iron-sulfur</keyword>
<dbReference type="PROSITE" id="PS51918">
    <property type="entry name" value="RADICAL_SAM"/>
    <property type="match status" value="1"/>
</dbReference>
<accession>A0A8J7W2I5</accession>
<dbReference type="InterPro" id="IPR007197">
    <property type="entry name" value="rSAM"/>
</dbReference>
<keyword evidence="2" id="KW-0479">Metal-binding</keyword>
<evidence type="ECO:0000256" key="2">
    <source>
        <dbReference type="ARBA" id="ARBA00022723"/>
    </source>
</evidence>
<dbReference type="SFLD" id="SFLDG01067">
    <property type="entry name" value="SPASM/twitch_domain_containing"/>
    <property type="match status" value="1"/>
</dbReference>
<gene>
    <name evidence="6" type="ORF">KCX82_08610</name>
</gene>
<sequence length="501" mass="55936">MKLLQRTQSICPVCRIPLAAAYESDGGKVFLRKTCKEHGVFESCISESEEDFLGWIGNPVINVPPKKALTSGTKGNLEPNLTESQCPLHCGTCENHLQTACCVLIDITDRCNQHCPYCFAEAEKEGHEGTELEPDLSEMERKFDLLMELGEERPFNIQLSGGEPTIREDLPDIIRIARKKGFIYIQINTNGKRLASEQGYAKILKDAGASAVFLQFDGTEDSIYEVLRGEALFEIKKKAIDHCRRAGLPVTIVPTVVKHVNVDNIGAMIEFLLQNVDVIKGIHFQPVSFFGRHPDTLPFDGEKHRDFENRVTMFDIMHELERQTDGKCKYDDFYPITSGHTLCCFSSTYQKQRDGKVKSLISYKTKLSGIGCCDRTNPLDIIKKDRNFVLNKWNLPDSDGSCCCTGIGDAGTESGNMVAGSGNKDKTGGCKDSGFVSESSVMDFDQFLRELKGSMFSVSSMAFQDISNLDAERLKRCRVQVLSPDDRLIPFCAYNSIYRGV</sequence>
<feature type="domain" description="Radical SAM core" evidence="5">
    <location>
        <begin position="95"/>
        <end position="327"/>
    </location>
</feature>
<evidence type="ECO:0000256" key="3">
    <source>
        <dbReference type="ARBA" id="ARBA00023004"/>
    </source>
</evidence>
<evidence type="ECO:0000313" key="7">
    <source>
        <dbReference type="Proteomes" id="UP000675664"/>
    </source>
</evidence>
<dbReference type="SUPFAM" id="SSF102114">
    <property type="entry name" value="Radical SAM enzymes"/>
    <property type="match status" value="1"/>
</dbReference>
<dbReference type="PANTHER" id="PTHR43306">
    <property type="entry name" value="7,8-DIHYDRO-6-HYDROXYMETHYLPTERIN DIMETHYLTRANSFERASE"/>
    <property type="match status" value="1"/>
</dbReference>
<name>A0A8J7W2I5_9FIRM</name>
<dbReference type="InterPro" id="IPR013785">
    <property type="entry name" value="Aldolase_TIM"/>
</dbReference>
<evidence type="ECO:0000313" key="6">
    <source>
        <dbReference type="EMBL" id="MBR0597931.1"/>
    </source>
</evidence>
<dbReference type="RefSeq" id="WP_227018055.1">
    <property type="nucleotide sequence ID" value="NZ_JAGSND010000004.1"/>
</dbReference>
<dbReference type="InterPro" id="IPR058240">
    <property type="entry name" value="rSAM_sf"/>
</dbReference>
<evidence type="ECO:0000259" key="5">
    <source>
        <dbReference type="PROSITE" id="PS51918"/>
    </source>
</evidence>
<evidence type="ECO:0000256" key="4">
    <source>
        <dbReference type="ARBA" id="ARBA00023014"/>
    </source>
</evidence>
<dbReference type="GO" id="GO:0003824">
    <property type="term" value="F:catalytic activity"/>
    <property type="evidence" value="ECO:0007669"/>
    <property type="project" value="InterPro"/>
</dbReference>
<dbReference type="GO" id="GO:0051536">
    <property type="term" value="F:iron-sulfur cluster binding"/>
    <property type="evidence" value="ECO:0007669"/>
    <property type="project" value="UniProtKB-KW"/>
</dbReference>